<protein>
    <submittedName>
        <fullName evidence="1">Uncharacterized protein</fullName>
    </submittedName>
</protein>
<dbReference type="RefSeq" id="WP_106541779.1">
    <property type="nucleotide sequence ID" value="NZ_BLAU01000001.1"/>
</dbReference>
<gene>
    <name evidence="1" type="ORF">CLV93_103381</name>
</gene>
<evidence type="ECO:0000313" key="1">
    <source>
        <dbReference type="EMBL" id="PSK83956.1"/>
    </source>
</evidence>
<dbReference type="OrthoDB" id="9869676at2"/>
<comment type="caution">
    <text evidence="1">The sequence shown here is derived from an EMBL/GenBank/DDBJ whole genome shotgun (WGS) entry which is preliminary data.</text>
</comment>
<evidence type="ECO:0000313" key="2">
    <source>
        <dbReference type="Proteomes" id="UP000240621"/>
    </source>
</evidence>
<accession>A0A2P8CG95</accession>
<name>A0A2P8CG95_9BACT</name>
<proteinExistence type="predicted"/>
<sequence length="218" mass="25944">MITNRDKRMATTLARIENSIYRILSEPEIMTRLANYGYDFGAMHSARNLLEEVIRLNRLPDDYNGKERLLLESFKTVKTDFENFYNRHRQLVQEMEDAKAKGIWSRTYPEHPDYEKWLSQADIFYSSLLENESIKEAMLKVNVPESELIQARNLIDVMRQVFREYRKQKGSEIKEVVDLEKKIRDLENWYNRFVEINRIAFEAEPQTLEILGIPVAMN</sequence>
<dbReference type="Proteomes" id="UP000240621">
    <property type="component" value="Unassembled WGS sequence"/>
</dbReference>
<organism evidence="1 2">
    <name type="scientific">Prolixibacter denitrificans</name>
    <dbReference type="NCBI Taxonomy" id="1541063"/>
    <lineage>
        <taxon>Bacteria</taxon>
        <taxon>Pseudomonadati</taxon>
        <taxon>Bacteroidota</taxon>
        <taxon>Bacteroidia</taxon>
        <taxon>Marinilabiliales</taxon>
        <taxon>Prolixibacteraceae</taxon>
        <taxon>Prolixibacter</taxon>
    </lineage>
</organism>
<dbReference type="AlphaFoldDB" id="A0A2P8CG95"/>
<dbReference type="EMBL" id="PYGC01000003">
    <property type="protein sequence ID" value="PSK83956.1"/>
    <property type="molecule type" value="Genomic_DNA"/>
</dbReference>
<reference evidence="1 2" key="1">
    <citation type="submission" date="2018-03" db="EMBL/GenBank/DDBJ databases">
        <title>Genomic Encyclopedia of Archaeal and Bacterial Type Strains, Phase II (KMG-II): from individual species to whole genera.</title>
        <authorList>
            <person name="Goeker M."/>
        </authorList>
    </citation>
    <scope>NUCLEOTIDE SEQUENCE [LARGE SCALE GENOMIC DNA]</scope>
    <source>
        <strain evidence="1 2">DSM 27267</strain>
    </source>
</reference>